<dbReference type="SUPFAM" id="SSF53335">
    <property type="entry name" value="S-adenosyl-L-methionine-dependent methyltransferases"/>
    <property type="match status" value="1"/>
</dbReference>
<dbReference type="PANTHER" id="PTHR37524:SF2">
    <property type="entry name" value="RIBOSOMAL RNA METHYLTRANSFERASE FTSJ DOMAIN-CONTAINING PROTEIN"/>
    <property type="match status" value="1"/>
</dbReference>
<dbReference type="PANTHER" id="PTHR37524">
    <property type="entry name" value="RIBOSOMAL RNA LARGE SUBUNIT METHYLTRANSFERASE M"/>
    <property type="match status" value="1"/>
</dbReference>
<keyword evidence="3" id="KW-1185">Reference proteome</keyword>
<reference evidence="2 3" key="1">
    <citation type="submission" date="2024-09" db="EMBL/GenBank/DDBJ databases">
        <authorList>
            <person name="Sun Q."/>
            <person name="Mori K."/>
        </authorList>
    </citation>
    <scope>NUCLEOTIDE SEQUENCE [LARGE SCALE GENOMIC DNA]</scope>
    <source>
        <strain evidence="2 3">CCM 7759</strain>
    </source>
</reference>
<dbReference type="Proteomes" id="UP001589776">
    <property type="component" value="Unassembled WGS sequence"/>
</dbReference>
<dbReference type="InterPro" id="IPR002877">
    <property type="entry name" value="RNA_MeTrfase_FtsJ_dom"/>
</dbReference>
<comment type="caution">
    <text evidence="2">The sequence shown here is derived from an EMBL/GenBank/DDBJ whole genome shotgun (WGS) entry which is preliminary data.</text>
</comment>
<dbReference type="GO" id="GO:0008168">
    <property type="term" value="F:methyltransferase activity"/>
    <property type="evidence" value="ECO:0007669"/>
    <property type="project" value="UniProtKB-KW"/>
</dbReference>
<evidence type="ECO:0000259" key="1">
    <source>
        <dbReference type="Pfam" id="PF01728"/>
    </source>
</evidence>
<dbReference type="CDD" id="cd02440">
    <property type="entry name" value="AdoMet_MTases"/>
    <property type="match status" value="1"/>
</dbReference>
<keyword evidence="2" id="KW-0489">Methyltransferase</keyword>
<dbReference type="GO" id="GO:0032259">
    <property type="term" value="P:methylation"/>
    <property type="evidence" value="ECO:0007669"/>
    <property type="project" value="UniProtKB-KW"/>
</dbReference>
<proteinExistence type="predicted"/>
<gene>
    <name evidence="2" type="ORF">ACFFK0_19990</name>
</gene>
<organism evidence="2 3">
    <name type="scientific">Paenibacillus chartarius</name>
    <dbReference type="NCBI Taxonomy" id="747481"/>
    <lineage>
        <taxon>Bacteria</taxon>
        <taxon>Bacillati</taxon>
        <taxon>Bacillota</taxon>
        <taxon>Bacilli</taxon>
        <taxon>Bacillales</taxon>
        <taxon>Paenibacillaceae</taxon>
        <taxon>Paenibacillus</taxon>
    </lineage>
</organism>
<accession>A0ABV6DPW3</accession>
<sequence length="351" mass="38440">MNESIQRSAGAALSRFIGTSNHGYAQQAQEEVRRLFPGAAMRYLAPAEIFLMELPVPASEAARLLREREPIFLRHIQPVDADLAGHGDGSDLESLADWAKTAAGIERGIRVAVQVRKQEGAGLPYSAADARAVVQEALEQAFGCETVVRGADRIVSVYATASVLYAGVSRPDDNLSDWSGGAVRFQREEEQISRAKFKLLEAEQRFGLDLTQYRNALDIGAAPGGWSSLLLERGLRVTAVDPAAMHPSLLADKRLTHLRKNAGDITLQPNSFDLLVCDMSWSPKMMGKLVGDLLYALRAGGTAIITVKLMHGKAFQTVKELTAMFTGGLELLRAKQLFHNRDELTLLFRRV</sequence>
<dbReference type="RefSeq" id="WP_377472101.1">
    <property type="nucleotide sequence ID" value="NZ_JBHLWN010000077.1"/>
</dbReference>
<evidence type="ECO:0000313" key="3">
    <source>
        <dbReference type="Proteomes" id="UP001589776"/>
    </source>
</evidence>
<dbReference type="EMBL" id="JBHLWN010000077">
    <property type="protein sequence ID" value="MFC0214691.1"/>
    <property type="molecule type" value="Genomic_DNA"/>
</dbReference>
<protein>
    <submittedName>
        <fullName evidence="2">SAM-dependent methyltransferase</fullName>
    </submittedName>
</protein>
<dbReference type="Pfam" id="PF01728">
    <property type="entry name" value="FtsJ"/>
    <property type="match status" value="1"/>
</dbReference>
<keyword evidence="2" id="KW-0808">Transferase</keyword>
<evidence type="ECO:0000313" key="2">
    <source>
        <dbReference type="EMBL" id="MFC0214691.1"/>
    </source>
</evidence>
<dbReference type="InterPro" id="IPR029063">
    <property type="entry name" value="SAM-dependent_MTases_sf"/>
</dbReference>
<dbReference type="Gene3D" id="3.40.50.150">
    <property type="entry name" value="Vaccinia Virus protein VP39"/>
    <property type="match status" value="1"/>
</dbReference>
<feature type="domain" description="Ribosomal RNA methyltransferase FtsJ" evidence="1">
    <location>
        <begin position="193"/>
        <end position="287"/>
    </location>
</feature>
<name>A0ABV6DPW3_9BACL</name>